<dbReference type="GO" id="GO:0004180">
    <property type="term" value="F:carboxypeptidase activity"/>
    <property type="evidence" value="ECO:0007669"/>
    <property type="project" value="UniProtKB-ARBA"/>
</dbReference>
<comment type="caution">
    <text evidence="9">The sequence shown here is derived from an EMBL/GenBank/DDBJ whole genome shotgun (WGS) entry which is preliminary data.</text>
</comment>
<dbReference type="SUPFAM" id="SSF141523">
    <property type="entry name" value="L,D-transpeptidase catalytic domain-like"/>
    <property type="match status" value="1"/>
</dbReference>
<protein>
    <submittedName>
        <fullName evidence="9">L,D-transpeptidase-like protein</fullName>
    </submittedName>
</protein>
<accession>A0A316EJW4</accession>
<dbReference type="AlphaFoldDB" id="A0A316EJW4"/>
<dbReference type="InterPro" id="IPR038063">
    <property type="entry name" value="Transpep_catalytic_dom"/>
</dbReference>
<feature type="active site" description="Proton donor/acceptor" evidence="7">
    <location>
        <position position="149"/>
    </location>
</feature>
<comment type="similarity">
    <text evidence="2">Belongs to the YkuD family.</text>
</comment>
<dbReference type="CDD" id="cd16913">
    <property type="entry name" value="YkuD_like"/>
    <property type="match status" value="1"/>
</dbReference>
<evidence type="ECO:0000256" key="5">
    <source>
        <dbReference type="ARBA" id="ARBA00022984"/>
    </source>
</evidence>
<proteinExistence type="inferred from homology"/>
<sequence>MKLLVILIILMLSVPTNFKTQQLKYERVKTAYEEKSEAVFALLSDKSLSPQKLQLYFRAFKKEEILEIWAKNSEDKSFQLLKTYPIAASSGNLGPKRKQGDMQTPEGFYYIERFNPISNFYLSLGINYPNASDKILGEKGHLGNDIFIHGASMTVGCLPMTDDKIKEIYLLAVEAKNAGQTEIPVHIFPAKLTDKNLVELQKIVKSSNFVDYWTALKNGQNIDTEKFIVFWRKLKEGYDIFEETHQLPKISVKNTGEYTVKK</sequence>
<feature type="active site" description="Nucleophile" evidence="7">
    <location>
        <position position="157"/>
    </location>
</feature>
<dbReference type="EMBL" id="QGGO01000001">
    <property type="protein sequence ID" value="PWK29182.1"/>
    <property type="molecule type" value="Genomic_DNA"/>
</dbReference>
<keyword evidence="4 7" id="KW-0133">Cell shape</keyword>
<dbReference type="InterPro" id="IPR005490">
    <property type="entry name" value="LD_TPept_cat_dom"/>
</dbReference>
<dbReference type="GO" id="GO:0016740">
    <property type="term" value="F:transferase activity"/>
    <property type="evidence" value="ECO:0007669"/>
    <property type="project" value="UniProtKB-KW"/>
</dbReference>
<keyword evidence="3" id="KW-0808">Transferase</keyword>
<evidence type="ECO:0000256" key="7">
    <source>
        <dbReference type="PROSITE-ProRule" id="PRU01373"/>
    </source>
</evidence>
<evidence type="ECO:0000313" key="10">
    <source>
        <dbReference type="Proteomes" id="UP000245489"/>
    </source>
</evidence>
<organism evidence="9 10">
    <name type="scientific">Arcicella aurantiaca</name>
    <dbReference type="NCBI Taxonomy" id="591202"/>
    <lineage>
        <taxon>Bacteria</taxon>
        <taxon>Pseudomonadati</taxon>
        <taxon>Bacteroidota</taxon>
        <taxon>Cytophagia</taxon>
        <taxon>Cytophagales</taxon>
        <taxon>Flectobacillaceae</taxon>
        <taxon>Arcicella</taxon>
    </lineage>
</organism>
<evidence type="ECO:0000313" key="9">
    <source>
        <dbReference type="EMBL" id="PWK29182.1"/>
    </source>
</evidence>
<feature type="domain" description="L,D-TPase catalytic" evidence="8">
    <location>
        <begin position="55"/>
        <end position="188"/>
    </location>
</feature>
<dbReference type="RefSeq" id="WP_109740820.1">
    <property type="nucleotide sequence ID" value="NZ_QGGO01000001.1"/>
</dbReference>
<dbReference type="UniPathway" id="UPA00219"/>
<reference evidence="9 10" key="1">
    <citation type="submission" date="2018-05" db="EMBL/GenBank/DDBJ databases">
        <title>Genomic Encyclopedia of Archaeal and Bacterial Type Strains, Phase II (KMG-II): from individual species to whole genera.</title>
        <authorList>
            <person name="Goeker M."/>
        </authorList>
    </citation>
    <scope>NUCLEOTIDE SEQUENCE [LARGE SCALE GENOMIC DNA]</scope>
    <source>
        <strain evidence="9 10">DSM 22214</strain>
    </source>
</reference>
<dbReference type="PROSITE" id="PS52029">
    <property type="entry name" value="LD_TPASE"/>
    <property type="match status" value="1"/>
</dbReference>
<dbReference type="Pfam" id="PF03734">
    <property type="entry name" value="YkuD"/>
    <property type="match status" value="1"/>
</dbReference>
<dbReference type="GO" id="GO:0009252">
    <property type="term" value="P:peptidoglycan biosynthetic process"/>
    <property type="evidence" value="ECO:0007669"/>
    <property type="project" value="UniProtKB-UniPathway"/>
</dbReference>
<dbReference type="PANTHER" id="PTHR36699:SF1">
    <property type="entry name" value="L,D-TRANSPEPTIDASE YAFK-RELATED"/>
    <property type="match status" value="1"/>
</dbReference>
<evidence type="ECO:0000256" key="3">
    <source>
        <dbReference type="ARBA" id="ARBA00022679"/>
    </source>
</evidence>
<evidence type="ECO:0000259" key="8">
    <source>
        <dbReference type="PROSITE" id="PS52029"/>
    </source>
</evidence>
<name>A0A316EJW4_9BACT</name>
<keyword evidence="6 7" id="KW-0961">Cell wall biogenesis/degradation</keyword>
<dbReference type="Proteomes" id="UP000245489">
    <property type="component" value="Unassembled WGS sequence"/>
</dbReference>
<evidence type="ECO:0000256" key="6">
    <source>
        <dbReference type="ARBA" id="ARBA00023316"/>
    </source>
</evidence>
<dbReference type="PANTHER" id="PTHR36699">
    <property type="entry name" value="LD-TRANSPEPTIDASE"/>
    <property type="match status" value="1"/>
</dbReference>
<gene>
    <name evidence="9" type="ORF">LV89_00020</name>
</gene>
<comment type="pathway">
    <text evidence="1 7">Cell wall biogenesis; peptidoglycan biosynthesis.</text>
</comment>
<dbReference type="GO" id="GO:0008360">
    <property type="term" value="P:regulation of cell shape"/>
    <property type="evidence" value="ECO:0007669"/>
    <property type="project" value="UniProtKB-UniRule"/>
</dbReference>
<keyword evidence="5 7" id="KW-0573">Peptidoglycan synthesis</keyword>
<evidence type="ECO:0000256" key="2">
    <source>
        <dbReference type="ARBA" id="ARBA00005992"/>
    </source>
</evidence>
<dbReference type="OrthoDB" id="9809748at2"/>
<evidence type="ECO:0000256" key="1">
    <source>
        <dbReference type="ARBA" id="ARBA00004752"/>
    </source>
</evidence>
<dbReference type="GO" id="GO:0071555">
    <property type="term" value="P:cell wall organization"/>
    <property type="evidence" value="ECO:0007669"/>
    <property type="project" value="UniProtKB-UniRule"/>
</dbReference>
<evidence type="ECO:0000256" key="4">
    <source>
        <dbReference type="ARBA" id="ARBA00022960"/>
    </source>
</evidence>
<keyword evidence="10" id="KW-1185">Reference proteome</keyword>